<protein>
    <submittedName>
        <fullName evidence="1">Uncharacterized protein</fullName>
    </submittedName>
</protein>
<reference evidence="1" key="1">
    <citation type="submission" date="2020-08" db="EMBL/GenBank/DDBJ databases">
        <title>Genome sequencing and assembly of the red palm weevil Rhynchophorus ferrugineus.</title>
        <authorList>
            <person name="Dias G.B."/>
            <person name="Bergman C.M."/>
            <person name="Manee M."/>
        </authorList>
    </citation>
    <scope>NUCLEOTIDE SEQUENCE</scope>
    <source>
        <strain evidence="1">AA-2017</strain>
        <tissue evidence="1">Whole larva</tissue>
    </source>
</reference>
<dbReference type="Proteomes" id="UP000625711">
    <property type="component" value="Unassembled WGS sequence"/>
</dbReference>
<keyword evidence="2" id="KW-1185">Reference proteome</keyword>
<evidence type="ECO:0000313" key="2">
    <source>
        <dbReference type="Proteomes" id="UP000625711"/>
    </source>
</evidence>
<organism evidence="1 2">
    <name type="scientific">Rhynchophorus ferrugineus</name>
    <name type="common">Red palm weevil</name>
    <name type="synonym">Curculio ferrugineus</name>
    <dbReference type="NCBI Taxonomy" id="354439"/>
    <lineage>
        <taxon>Eukaryota</taxon>
        <taxon>Metazoa</taxon>
        <taxon>Ecdysozoa</taxon>
        <taxon>Arthropoda</taxon>
        <taxon>Hexapoda</taxon>
        <taxon>Insecta</taxon>
        <taxon>Pterygota</taxon>
        <taxon>Neoptera</taxon>
        <taxon>Endopterygota</taxon>
        <taxon>Coleoptera</taxon>
        <taxon>Polyphaga</taxon>
        <taxon>Cucujiformia</taxon>
        <taxon>Curculionidae</taxon>
        <taxon>Dryophthorinae</taxon>
        <taxon>Rhynchophorus</taxon>
    </lineage>
</organism>
<dbReference type="EMBL" id="JAACXV010013350">
    <property type="protein sequence ID" value="KAF7273645.1"/>
    <property type="molecule type" value="Genomic_DNA"/>
</dbReference>
<comment type="caution">
    <text evidence="1">The sequence shown here is derived from an EMBL/GenBank/DDBJ whole genome shotgun (WGS) entry which is preliminary data.</text>
</comment>
<sequence length="91" mass="10218">MAFGVASRIFQRCNLVRLAAKKFNIKYISLGKIYIVVKVSKVCAYMRGCTVLSYRGTLLILNDLIKALPGCALYDPRPSCQNGITITLRFR</sequence>
<accession>A0A834MBD8</accession>
<evidence type="ECO:0000313" key="1">
    <source>
        <dbReference type="EMBL" id="KAF7273645.1"/>
    </source>
</evidence>
<dbReference type="AlphaFoldDB" id="A0A834MBD8"/>
<gene>
    <name evidence="1" type="ORF">GWI33_013652</name>
</gene>
<proteinExistence type="predicted"/>
<name>A0A834MBD8_RHYFE</name>